<organism evidence="1 2">
    <name type="scientific">Clostridium brassicae</name>
    <dbReference type="NCBI Taxonomy" id="2999072"/>
    <lineage>
        <taxon>Bacteria</taxon>
        <taxon>Bacillati</taxon>
        <taxon>Bacillota</taxon>
        <taxon>Clostridia</taxon>
        <taxon>Eubacteriales</taxon>
        <taxon>Clostridiaceae</taxon>
        <taxon>Clostridium</taxon>
    </lineage>
</organism>
<sequence>MISNKVYGYKLVYTNEPVVLTGTVSVSSIEGAGNPEISRIDYLRNKYGKLTSAEINNRINLRGATHDKLDELIERELKNGMSKKKIQNKLGPAVAGVYDPVTDKYYFGINNLNGDLPENLHRLLRVNYENMPTEGIYTEYNKFTLGAGSHAEIYALNEALIERESMGISVKSLDELILTVIKGPKCGWKKTGMPMPRCPHCEYITNGASYFPEVLKYAK</sequence>
<dbReference type="RefSeq" id="WP_268060437.1">
    <property type="nucleotide sequence ID" value="NZ_JAPQFJ010000004.1"/>
</dbReference>
<name>A0ABT4DAH3_9CLOT</name>
<dbReference type="EMBL" id="JAPQFJ010000004">
    <property type="protein sequence ID" value="MCY6958024.1"/>
    <property type="molecule type" value="Genomic_DNA"/>
</dbReference>
<keyword evidence="2" id="KW-1185">Reference proteome</keyword>
<reference evidence="1" key="1">
    <citation type="submission" date="2022-12" db="EMBL/GenBank/DDBJ databases">
        <title>Clostridium sp. nov., isolated from industrial wastewater.</title>
        <authorList>
            <person name="Jiayan W."/>
        </authorList>
    </citation>
    <scope>NUCLEOTIDE SEQUENCE</scope>
    <source>
        <strain evidence="1">ZC22-4</strain>
    </source>
</reference>
<accession>A0ABT4DAH3</accession>
<comment type="caution">
    <text evidence="1">The sequence shown here is derived from an EMBL/GenBank/DDBJ whole genome shotgun (WGS) entry which is preliminary data.</text>
</comment>
<dbReference type="InterPro" id="IPR025968">
    <property type="entry name" value="YwqJ_deaminase"/>
</dbReference>
<evidence type="ECO:0000313" key="1">
    <source>
        <dbReference type="EMBL" id="MCY6958024.1"/>
    </source>
</evidence>
<gene>
    <name evidence="1" type="ORF">OW729_05315</name>
</gene>
<proteinExistence type="predicted"/>
<protein>
    <submittedName>
        <fullName evidence="1">YwqJ-related putative deaminase</fullName>
    </submittedName>
</protein>
<dbReference type="Proteomes" id="UP001144612">
    <property type="component" value="Unassembled WGS sequence"/>
</dbReference>
<evidence type="ECO:0000313" key="2">
    <source>
        <dbReference type="Proteomes" id="UP001144612"/>
    </source>
</evidence>
<dbReference type="Pfam" id="PF14431">
    <property type="entry name" value="YwqJ-deaminase"/>
    <property type="match status" value="1"/>
</dbReference>